<dbReference type="GO" id="GO:0005506">
    <property type="term" value="F:iron ion binding"/>
    <property type="evidence" value="ECO:0007669"/>
    <property type="project" value="InterPro"/>
</dbReference>
<dbReference type="InterPro" id="IPR036396">
    <property type="entry name" value="Cyt_P450_sf"/>
</dbReference>
<keyword evidence="16" id="KW-1185">Reference proteome</keyword>
<evidence type="ECO:0000256" key="12">
    <source>
        <dbReference type="ARBA" id="ARBA00023136"/>
    </source>
</evidence>
<dbReference type="GO" id="GO:0004497">
    <property type="term" value="F:monooxygenase activity"/>
    <property type="evidence" value="ECO:0007669"/>
    <property type="project" value="UniProtKB-KW"/>
</dbReference>
<evidence type="ECO:0000256" key="5">
    <source>
        <dbReference type="ARBA" id="ARBA00022617"/>
    </source>
</evidence>
<evidence type="ECO:0000256" key="3">
    <source>
        <dbReference type="ARBA" id="ARBA00004406"/>
    </source>
</evidence>
<organism evidence="15 16">
    <name type="scientific">Trachymyrmex septentrionalis</name>
    <dbReference type="NCBI Taxonomy" id="34720"/>
    <lineage>
        <taxon>Eukaryota</taxon>
        <taxon>Metazoa</taxon>
        <taxon>Ecdysozoa</taxon>
        <taxon>Arthropoda</taxon>
        <taxon>Hexapoda</taxon>
        <taxon>Insecta</taxon>
        <taxon>Pterygota</taxon>
        <taxon>Neoptera</taxon>
        <taxon>Endopterygota</taxon>
        <taxon>Hymenoptera</taxon>
        <taxon>Apocrita</taxon>
        <taxon>Aculeata</taxon>
        <taxon>Formicoidea</taxon>
        <taxon>Formicidae</taxon>
        <taxon>Myrmicinae</taxon>
        <taxon>Trachymyrmex</taxon>
    </lineage>
</organism>
<dbReference type="AlphaFoldDB" id="A0A195FLB7"/>
<name>A0A195FLB7_9HYME</name>
<evidence type="ECO:0000256" key="10">
    <source>
        <dbReference type="ARBA" id="ARBA00023004"/>
    </source>
</evidence>
<dbReference type="Pfam" id="PF00067">
    <property type="entry name" value="p450"/>
    <property type="match status" value="1"/>
</dbReference>
<dbReference type="InterPro" id="IPR017972">
    <property type="entry name" value="Cyt_P450_CS"/>
</dbReference>
<dbReference type="SUPFAM" id="SSF48264">
    <property type="entry name" value="Cytochrome P450"/>
    <property type="match status" value="1"/>
</dbReference>
<proteinExistence type="inferred from homology"/>
<dbReference type="GO" id="GO:0020037">
    <property type="term" value="F:heme binding"/>
    <property type="evidence" value="ECO:0007669"/>
    <property type="project" value="InterPro"/>
</dbReference>
<evidence type="ECO:0000256" key="6">
    <source>
        <dbReference type="ARBA" id="ARBA00022723"/>
    </source>
</evidence>
<keyword evidence="10 13" id="KW-0408">Iron</keyword>
<protein>
    <submittedName>
        <fullName evidence="15">Cytochrome P450 9e2</fullName>
    </submittedName>
</protein>
<evidence type="ECO:0000256" key="9">
    <source>
        <dbReference type="ARBA" id="ARBA00023002"/>
    </source>
</evidence>
<dbReference type="PROSITE" id="PS00086">
    <property type="entry name" value="CYTOCHROME_P450"/>
    <property type="match status" value="1"/>
</dbReference>
<evidence type="ECO:0000313" key="16">
    <source>
        <dbReference type="Proteomes" id="UP000078541"/>
    </source>
</evidence>
<dbReference type="Gene3D" id="1.10.630.10">
    <property type="entry name" value="Cytochrome P450"/>
    <property type="match status" value="1"/>
</dbReference>
<evidence type="ECO:0000256" key="11">
    <source>
        <dbReference type="ARBA" id="ARBA00023033"/>
    </source>
</evidence>
<dbReference type="FunFam" id="1.10.630.10:FF:000042">
    <property type="entry name" value="Cytochrome P450"/>
    <property type="match status" value="1"/>
</dbReference>
<evidence type="ECO:0000313" key="15">
    <source>
        <dbReference type="EMBL" id="KYN41136.1"/>
    </source>
</evidence>
<keyword evidence="7" id="KW-0256">Endoplasmic reticulum</keyword>
<comment type="subcellular location">
    <subcellularLocation>
        <location evidence="3">Endoplasmic reticulum membrane</location>
        <topology evidence="3">Peripheral membrane protein</topology>
    </subcellularLocation>
    <subcellularLocation>
        <location evidence="2">Microsome membrane</location>
        <topology evidence="2">Peripheral membrane protein</topology>
    </subcellularLocation>
</comment>
<dbReference type="STRING" id="34720.A0A195FLB7"/>
<dbReference type="PRINTS" id="PR00385">
    <property type="entry name" value="P450"/>
</dbReference>
<dbReference type="InterPro" id="IPR001128">
    <property type="entry name" value="Cyt_P450"/>
</dbReference>
<feature type="binding site" description="axial binding residue" evidence="13">
    <location>
        <position position="442"/>
    </location>
    <ligand>
        <name>heme</name>
        <dbReference type="ChEBI" id="CHEBI:30413"/>
    </ligand>
    <ligandPart>
        <name>Fe</name>
        <dbReference type="ChEBI" id="CHEBI:18248"/>
    </ligandPart>
</feature>
<evidence type="ECO:0000256" key="8">
    <source>
        <dbReference type="ARBA" id="ARBA00022848"/>
    </source>
</evidence>
<evidence type="ECO:0000256" key="4">
    <source>
        <dbReference type="ARBA" id="ARBA00010617"/>
    </source>
</evidence>
<keyword evidence="12" id="KW-0472">Membrane</keyword>
<comment type="similarity">
    <text evidence="4 14">Belongs to the cytochrome P450 family.</text>
</comment>
<evidence type="ECO:0000256" key="7">
    <source>
        <dbReference type="ARBA" id="ARBA00022824"/>
    </source>
</evidence>
<dbReference type="EMBL" id="KQ981490">
    <property type="protein sequence ID" value="KYN41136.1"/>
    <property type="molecule type" value="Genomic_DNA"/>
</dbReference>
<dbReference type="PANTHER" id="PTHR24292">
    <property type="entry name" value="CYTOCHROME P450"/>
    <property type="match status" value="1"/>
</dbReference>
<gene>
    <name evidence="15" type="ORF">ALC56_04287</name>
</gene>
<keyword evidence="9 14" id="KW-0560">Oxidoreductase</keyword>
<sequence length="510" mass="59526">MEYWLILLSIVISVMCIHYLFRNFNFFKRHGIIHIPPVPIFGAMTSVLFHRISFVDFLVKIYNFNPNAKYIGFYLATNPIVLLRDPELIKNILVKNFESFPNRNGLSNLNDSVFEKNLFSLQGEKWRNVRTLLSPSFTSSKMKMMFTLMSECAMDFAKFLSTFPAYEESINMKDAFSKYTNDVIATCAFGIKINSMKDPANKFYVNGKEATNFRGIRGLKFFFLRNFPRLGRFLNIKFVNKYVTNFFKDIIKTTIATRDAEHITRPDMLQLMMDIRGKEGRRELDIDYMTAQAFIFFLGGFETSSTAMSFIAHEIAANPEVQTKLQQEIDKVLEESHEEVSYEAINQLKYLDAVINEALRLYPPIGILERICEKTYELPSALPDKKPFILKKGMFVWIPIFAIQRDEKYYDNPEKFDPERFLDNKMHNSSWYMPFGCGPRMCIANRFAMLEIKVLLFHILAQCDLKPCTKTTSPIKFCKDFMIMPENGFWLNIRRRKDKHSTLKATVVDS</sequence>
<dbReference type="InterPro" id="IPR050476">
    <property type="entry name" value="Insect_CytP450_Detox"/>
</dbReference>
<evidence type="ECO:0000256" key="2">
    <source>
        <dbReference type="ARBA" id="ARBA00004174"/>
    </source>
</evidence>
<dbReference type="PANTHER" id="PTHR24292:SF54">
    <property type="entry name" value="CYP9F3-RELATED"/>
    <property type="match status" value="1"/>
</dbReference>
<dbReference type="InterPro" id="IPR002401">
    <property type="entry name" value="Cyt_P450_E_grp-I"/>
</dbReference>
<dbReference type="Proteomes" id="UP000078541">
    <property type="component" value="Unassembled WGS sequence"/>
</dbReference>
<evidence type="ECO:0000256" key="14">
    <source>
        <dbReference type="RuleBase" id="RU000461"/>
    </source>
</evidence>
<dbReference type="CDD" id="cd11056">
    <property type="entry name" value="CYP6-like"/>
    <property type="match status" value="1"/>
</dbReference>
<reference evidence="15 16" key="1">
    <citation type="submission" date="2016-03" db="EMBL/GenBank/DDBJ databases">
        <title>Trachymyrmex septentrionalis WGS genome.</title>
        <authorList>
            <person name="Nygaard S."/>
            <person name="Hu H."/>
            <person name="Boomsma J."/>
            <person name="Zhang G."/>
        </authorList>
    </citation>
    <scope>NUCLEOTIDE SEQUENCE [LARGE SCALE GENOMIC DNA]</scope>
    <source>
        <strain evidence="15">Tsep2-gDNA-1</strain>
        <tissue evidence="15">Whole body</tissue>
    </source>
</reference>
<accession>A0A195FLB7</accession>
<dbReference type="PRINTS" id="PR00463">
    <property type="entry name" value="EP450I"/>
</dbReference>
<comment type="cofactor">
    <cofactor evidence="1 13">
        <name>heme</name>
        <dbReference type="ChEBI" id="CHEBI:30413"/>
    </cofactor>
</comment>
<evidence type="ECO:0000256" key="13">
    <source>
        <dbReference type="PIRSR" id="PIRSR602401-1"/>
    </source>
</evidence>
<evidence type="ECO:0000256" key="1">
    <source>
        <dbReference type="ARBA" id="ARBA00001971"/>
    </source>
</evidence>
<keyword evidence="6 13" id="KW-0479">Metal-binding</keyword>
<keyword evidence="8" id="KW-0492">Microsome</keyword>
<keyword evidence="11 14" id="KW-0503">Monooxygenase</keyword>
<dbReference type="GO" id="GO:0016705">
    <property type="term" value="F:oxidoreductase activity, acting on paired donors, with incorporation or reduction of molecular oxygen"/>
    <property type="evidence" value="ECO:0007669"/>
    <property type="project" value="InterPro"/>
</dbReference>
<dbReference type="GO" id="GO:0005789">
    <property type="term" value="C:endoplasmic reticulum membrane"/>
    <property type="evidence" value="ECO:0007669"/>
    <property type="project" value="UniProtKB-SubCell"/>
</dbReference>
<keyword evidence="5 13" id="KW-0349">Heme</keyword>